<dbReference type="STRING" id="144512.A0A0V0U4M2"/>
<proteinExistence type="predicted"/>
<keyword evidence="2" id="KW-1185">Reference proteome</keyword>
<name>A0A0V0U4M2_9BILA</name>
<sequence>MAQLHTRRKVELNQDGMFCLLTSSCTHCLMTIFTTSFGRLYTTAQYELQQHIVLLGTVLVPALLIAQKLPYPLKEERYDLCTNLCKGSSFEGELIACMKTELYGHEYDVYNHFELYILYSSVDKVAVQH</sequence>
<evidence type="ECO:0000313" key="2">
    <source>
        <dbReference type="Proteomes" id="UP000055048"/>
    </source>
</evidence>
<comment type="caution">
    <text evidence="1">The sequence shown here is derived from an EMBL/GenBank/DDBJ whole genome shotgun (WGS) entry which is preliminary data.</text>
</comment>
<accession>A0A0V0U4M2</accession>
<dbReference type="AlphaFoldDB" id="A0A0V0U4M2"/>
<dbReference type="EMBL" id="JYDJ01000062">
    <property type="protein sequence ID" value="KRX46194.1"/>
    <property type="molecule type" value="Genomic_DNA"/>
</dbReference>
<protein>
    <submittedName>
        <fullName evidence="1">Uncharacterized protein</fullName>
    </submittedName>
</protein>
<dbReference type="Proteomes" id="UP000055048">
    <property type="component" value="Unassembled WGS sequence"/>
</dbReference>
<evidence type="ECO:0000313" key="1">
    <source>
        <dbReference type="EMBL" id="KRX46194.1"/>
    </source>
</evidence>
<gene>
    <name evidence="1" type="ORF">T05_13088</name>
</gene>
<organism evidence="1 2">
    <name type="scientific">Trichinella murrelli</name>
    <dbReference type="NCBI Taxonomy" id="144512"/>
    <lineage>
        <taxon>Eukaryota</taxon>
        <taxon>Metazoa</taxon>
        <taxon>Ecdysozoa</taxon>
        <taxon>Nematoda</taxon>
        <taxon>Enoplea</taxon>
        <taxon>Dorylaimia</taxon>
        <taxon>Trichinellida</taxon>
        <taxon>Trichinellidae</taxon>
        <taxon>Trichinella</taxon>
    </lineage>
</organism>
<reference evidence="1 2" key="1">
    <citation type="submission" date="2015-01" db="EMBL/GenBank/DDBJ databases">
        <title>Evolution of Trichinella species and genotypes.</title>
        <authorList>
            <person name="Korhonen P.K."/>
            <person name="Edoardo P."/>
            <person name="Giuseppe L.R."/>
            <person name="Gasser R.B."/>
        </authorList>
    </citation>
    <scope>NUCLEOTIDE SEQUENCE [LARGE SCALE GENOMIC DNA]</scope>
    <source>
        <strain evidence="1">ISS417</strain>
    </source>
</reference>